<evidence type="ECO:0000256" key="2">
    <source>
        <dbReference type="SAM" id="Phobius"/>
    </source>
</evidence>
<comment type="caution">
    <text evidence="3">The sequence shown here is derived from an EMBL/GenBank/DDBJ whole genome shotgun (WGS) entry which is preliminary data.</text>
</comment>
<evidence type="ECO:0000256" key="1">
    <source>
        <dbReference type="SAM" id="MobiDB-lite"/>
    </source>
</evidence>
<keyword evidence="2" id="KW-0812">Transmembrane</keyword>
<dbReference type="NCBIfam" id="TIGR02459">
    <property type="entry name" value="CbtB"/>
    <property type="match status" value="1"/>
</dbReference>
<protein>
    <submittedName>
        <fullName evidence="3">Cobalt transporter subunit CbtB</fullName>
    </submittedName>
</protein>
<keyword evidence="4" id="KW-1185">Reference proteome</keyword>
<dbReference type="InterPro" id="IPR012667">
    <property type="entry name" value="CbtB_put"/>
</dbReference>
<feature type="transmembrane region" description="Helical" evidence="2">
    <location>
        <begin position="34"/>
        <end position="54"/>
    </location>
</feature>
<proteinExistence type="predicted"/>
<evidence type="ECO:0000313" key="3">
    <source>
        <dbReference type="EMBL" id="TCT13582.1"/>
    </source>
</evidence>
<dbReference type="EMBL" id="SMAK01000001">
    <property type="protein sequence ID" value="TCT13582.1"/>
    <property type="molecule type" value="Genomic_DNA"/>
</dbReference>
<gene>
    <name evidence="3" type="ORF">EDC22_101452</name>
</gene>
<sequence length="75" mass="8022">MGQLQGRRWSGRSDDEMTETTTSLSQPAAVSSRLTVASVVFLMGAAVVFVTGFAHPQALHDAAHDARHALSFPCH</sequence>
<dbReference type="Pfam" id="PF09489">
    <property type="entry name" value="CbtB"/>
    <property type="match status" value="1"/>
</dbReference>
<organism evidence="3 4">
    <name type="scientific">Tepidamorphus gemmatus</name>
    <dbReference type="NCBI Taxonomy" id="747076"/>
    <lineage>
        <taxon>Bacteria</taxon>
        <taxon>Pseudomonadati</taxon>
        <taxon>Pseudomonadota</taxon>
        <taxon>Alphaproteobacteria</taxon>
        <taxon>Hyphomicrobiales</taxon>
        <taxon>Tepidamorphaceae</taxon>
        <taxon>Tepidamorphus</taxon>
    </lineage>
</organism>
<dbReference type="AlphaFoldDB" id="A0A4R3MIW8"/>
<dbReference type="Proteomes" id="UP000295678">
    <property type="component" value="Unassembled WGS sequence"/>
</dbReference>
<keyword evidence="2" id="KW-1133">Transmembrane helix</keyword>
<keyword evidence="2" id="KW-0472">Membrane</keyword>
<feature type="compositionally biased region" description="Polar residues" evidence="1">
    <location>
        <begin position="19"/>
        <end position="30"/>
    </location>
</feature>
<feature type="region of interest" description="Disordered" evidence="1">
    <location>
        <begin position="1"/>
        <end position="30"/>
    </location>
</feature>
<reference evidence="3 4" key="1">
    <citation type="submission" date="2019-03" db="EMBL/GenBank/DDBJ databases">
        <title>Genomic Encyclopedia of Type Strains, Phase IV (KMG-IV): sequencing the most valuable type-strain genomes for metagenomic binning, comparative biology and taxonomic classification.</title>
        <authorList>
            <person name="Goeker M."/>
        </authorList>
    </citation>
    <scope>NUCLEOTIDE SEQUENCE [LARGE SCALE GENOMIC DNA]</scope>
    <source>
        <strain evidence="3 4">DSM 19345</strain>
    </source>
</reference>
<name>A0A4R3MIW8_9HYPH</name>
<evidence type="ECO:0000313" key="4">
    <source>
        <dbReference type="Proteomes" id="UP000295678"/>
    </source>
</evidence>
<accession>A0A4R3MIW8</accession>